<dbReference type="InterPro" id="IPR016785">
    <property type="entry name" value="ComGD"/>
</dbReference>
<dbReference type="EMBL" id="JAKRYL010000043">
    <property type="protein sequence ID" value="MCL7749866.1"/>
    <property type="molecule type" value="Genomic_DNA"/>
</dbReference>
<dbReference type="Proteomes" id="UP001139150">
    <property type="component" value="Unassembled WGS sequence"/>
</dbReference>
<accession>A0A9X2CX33</accession>
<dbReference type="PIRSF" id="PIRSF021292">
    <property type="entry name" value="Competence_ComGD"/>
    <property type="match status" value="1"/>
</dbReference>
<evidence type="ECO:0000313" key="2">
    <source>
        <dbReference type="Proteomes" id="UP001139150"/>
    </source>
</evidence>
<name>A0A9X2CX33_9BACI</name>
<protein>
    <submittedName>
        <fullName evidence="1">GspH/FimT family protein</fullName>
    </submittedName>
</protein>
<keyword evidence="2" id="KW-1185">Reference proteome</keyword>
<sequence length="136" mass="15645">MLITLSILSFILLIPIIKLSNPSSNDYEADLIAKQIKEQILLAQHVAIANGRRVFIRMNNDTKEFSIRYNSFNDYLVIPYQHSDMVFESQTLSLTSIYFHTNGHPGASGTFQLRIGKNRYRYTIYLGKGMVSYTKM</sequence>
<dbReference type="AlphaFoldDB" id="A0A9X2CX33"/>
<reference evidence="1" key="1">
    <citation type="submission" date="2022-02" db="EMBL/GenBank/DDBJ databases">
        <title>Halalkalibacter sp. nov. isolated from Lonar Lake, India.</title>
        <authorList>
            <person name="Joshi A."/>
            <person name="Thite S."/>
            <person name="Lodha T."/>
        </authorList>
    </citation>
    <scope>NUCLEOTIDE SEQUENCE</scope>
    <source>
        <strain evidence="1">MEB205</strain>
    </source>
</reference>
<gene>
    <name evidence="1" type="ORF">MF646_22390</name>
</gene>
<comment type="caution">
    <text evidence="1">The sequence shown here is derived from an EMBL/GenBank/DDBJ whole genome shotgun (WGS) entry which is preliminary data.</text>
</comment>
<evidence type="ECO:0000313" key="1">
    <source>
        <dbReference type="EMBL" id="MCL7749866.1"/>
    </source>
</evidence>
<proteinExistence type="predicted"/>
<dbReference type="GO" id="GO:0030420">
    <property type="term" value="P:establishment of competence for transformation"/>
    <property type="evidence" value="ECO:0007669"/>
    <property type="project" value="InterPro"/>
</dbReference>
<organism evidence="1 2">
    <name type="scientific">Halalkalibacter alkaliphilus</name>
    <dbReference type="NCBI Taxonomy" id="2917993"/>
    <lineage>
        <taxon>Bacteria</taxon>
        <taxon>Bacillati</taxon>
        <taxon>Bacillota</taxon>
        <taxon>Bacilli</taxon>
        <taxon>Bacillales</taxon>
        <taxon>Bacillaceae</taxon>
        <taxon>Halalkalibacter</taxon>
    </lineage>
</organism>